<dbReference type="InterPro" id="IPR002557">
    <property type="entry name" value="Chitin-bd_dom"/>
</dbReference>
<sequence>MIDKTVYVIFITLVIATTATAQLPTICDEEELNAFIPNVRNCNAWYRCGLQGPEPGNCPEEFNFNPLTRSCDWPENVECFQCPSNETITTHIMNRSCRSFVRCIAGVPTQLMCESGLQFNNVTGQCDLESVVQCSLRFICPDSLPIDGTIIAIRDPLNCSVYYICVGEPEPLRQECNPELHFDPVTGLCTFPNKTDCAASPPELPEEPIFRCTEDGVYPHPSSCTIYFVCASGTKFTDTNKKLQVKE</sequence>
<evidence type="ECO:0000256" key="2">
    <source>
        <dbReference type="ARBA" id="ARBA00022729"/>
    </source>
</evidence>
<feature type="domain" description="Chitin-binding type-2" evidence="7">
    <location>
        <begin position="24"/>
        <end position="81"/>
    </location>
</feature>
<keyword evidence="2 6" id="KW-0732">Signal</keyword>
<keyword evidence="1" id="KW-0147">Chitin-binding</keyword>
<dbReference type="Gene3D" id="2.170.140.10">
    <property type="entry name" value="Chitin binding domain"/>
    <property type="match status" value="3"/>
</dbReference>
<dbReference type="SMART" id="SM00494">
    <property type="entry name" value="ChtBD2"/>
    <property type="match status" value="3"/>
</dbReference>
<reference evidence="8" key="1">
    <citation type="submission" date="2022-07" db="EMBL/GenBank/DDBJ databases">
        <authorList>
            <person name="Trinca V."/>
            <person name="Uliana J.V.C."/>
            <person name="Torres T.T."/>
            <person name="Ward R.J."/>
            <person name="Monesi N."/>
        </authorList>
    </citation>
    <scope>NUCLEOTIDE SEQUENCE</scope>
    <source>
        <strain evidence="8">HSMRA1968</strain>
        <tissue evidence="8">Whole embryos</tissue>
    </source>
</reference>
<dbReference type="PANTHER" id="PTHR23301:SF0">
    <property type="entry name" value="CHITIN-BINDING TYPE-2 DOMAIN-CONTAINING PROTEIN-RELATED"/>
    <property type="match status" value="1"/>
</dbReference>
<proteinExistence type="predicted"/>
<dbReference type="GO" id="GO:0005576">
    <property type="term" value="C:extracellular region"/>
    <property type="evidence" value="ECO:0007669"/>
    <property type="project" value="InterPro"/>
</dbReference>
<feature type="domain" description="Chitin-binding type-2" evidence="7">
    <location>
        <begin position="137"/>
        <end position="199"/>
    </location>
</feature>
<accession>A0A9Q0NC26</accession>
<keyword evidence="5" id="KW-0325">Glycoprotein</keyword>
<name>A0A9Q0NC26_9DIPT</name>
<evidence type="ECO:0000256" key="4">
    <source>
        <dbReference type="ARBA" id="ARBA00023157"/>
    </source>
</evidence>
<dbReference type="SUPFAM" id="SSF57625">
    <property type="entry name" value="Invertebrate chitin-binding proteins"/>
    <property type="match status" value="4"/>
</dbReference>
<dbReference type="EMBL" id="WJQU01000001">
    <property type="protein sequence ID" value="KAJ6647232.1"/>
    <property type="molecule type" value="Genomic_DNA"/>
</dbReference>
<dbReference type="PROSITE" id="PS50940">
    <property type="entry name" value="CHIT_BIND_II"/>
    <property type="match status" value="3"/>
</dbReference>
<evidence type="ECO:0000259" key="7">
    <source>
        <dbReference type="PROSITE" id="PS50940"/>
    </source>
</evidence>
<protein>
    <submittedName>
        <fullName evidence="8">Chitinase 10</fullName>
    </submittedName>
</protein>
<evidence type="ECO:0000256" key="6">
    <source>
        <dbReference type="SAM" id="SignalP"/>
    </source>
</evidence>
<organism evidence="8 9">
    <name type="scientific">Pseudolycoriella hygida</name>
    <dbReference type="NCBI Taxonomy" id="35572"/>
    <lineage>
        <taxon>Eukaryota</taxon>
        <taxon>Metazoa</taxon>
        <taxon>Ecdysozoa</taxon>
        <taxon>Arthropoda</taxon>
        <taxon>Hexapoda</taxon>
        <taxon>Insecta</taxon>
        <taxon>Pterygota</taxon>
        <taxon>Neoptera</taxon>
        <taxon>Endopterygota</taxon>
        <taxon>Diptera</taxon>
        <taxon>Nematocera</taxon>
        <taxon>Sciaroidea</taxon>
        <taxon>Sciaridae</taxon>
        <taxon>Pseudolycoriella</taxon>
    </lineage>
</organism>
<dbReference type="OrthoDB" id="6020543at2759"/>
<evidence type="ECO:0000313" key="9">
    <source>
        <dbReference type="Proteomes" id="UP001151699"/>
    </source>
</evidence>
<evidence type="ECO:0000313" key="8">
    <source>
        <dbReference type="EMBL" id="KAJ6647232.1"/>
    </source>
</evidence>
<evidence type="ECO:0000256" key="1">
    <source>
        <dbReference type="ARBA" id="ARBA00022669"/>
    </source>
</evidence>
<dbReference type="Pfam" id="PF01607">
    <property type="entry name" value="CBM_14"/>
    <property type="match status" value="3"/>
</dbReference>
<feature type="signal peptide" evidence="6">
    <location>
        <begin position="1"/>
        <end position="21"/>
    </location>
</feature>
<comment type="caution">
    <text evidence="8">The sequence shown here is derived from an EMBL/GenBank/DDBJ whole genome shotgun (WGS) entry which is preliminary data.</text>
</comment>
<keyword evidence="3" id="KW-0677">Repeat</keyword>
<keyword evidence="9" id="KW-1185">Reference proteome</keyword>
<evidence type="ECO:0000256" key="5">
    <source>
        <dbReference type="ARBA" id="ARBA00023180"/>
    </source>
</evidence>
<keyword evidence="4" id="KW-1015">Disulfide bond</keyword>
<feature type="chain" id="PRO_5040260571" evidence="6">
    <location>
        <begin position="22"/>
        <end position="247"/>
    </location>
</feature>
<gene>
    <name evidence="8" type="primary">Cht10_9</name>
    <name evidence="8" type="ORF">Bhyg_02453</name>
</gene>
<dbReference type="AlphaFoldDB" id="A0A9Q0NC26"/>
<dbReference type="GO" id="GO:0008061">
    <property type="term" value="F:chitin binding"/>
    <property type="evidence" value="ECO:0007669"/>
    <property type="project" value="UniProtKB-KW"/>
</dbReference>
<dbReference type="InterPro" id="IPR036508">
    <property type="entry name" value="Chitin-bd_dom_sf"/>
</dbReference>
<evidence type="ECO:0000256" key="3">
    <source>
        <dbReference type="ARBA" id="ARBA00022737"/>
    </source>
</evidence>
<dbReference type="InterPro" id="IPR051940">
    <property type="entry name" value="Chitin_bind-dev_reg"/>
</dbReference>
<feature type="domain" description="Chitin-binding type-2" evidence="7">
    <location>
        <begin position="82"/>
        <end position="136"/>
    </location>
</feature>
<dbReference type="PANTHER" id="PTHR23301">
    <property type="entry name" value="CHITIN BINDING PERITROPHIN-A"/>
    <property type="match status" value="1"/>
</dbReference>
<dbReference type="Proteomes" id="UP001151699">
    <property type="component" value="Chromosome A"/>
</dbReference>